<dbReference type="GO" id="GO:0016887">
    <property type="term" value="F:ATP hydrolysis activity"/>
    <property type="evidence" value="ECO:0007669"/>
    <property type="project" value="InterPro"/>
</dbReference>
<comment type="similarity">
    <text evidence="1">Belongs to the ABC transporter superfamily.</text>
</comment>
<keyword evidence="2" id="KW-0813">Transport</keyword>
<keyword evidence="3" id="KW-0547">Nucleotide-binding</keyword>
<dbReference type="EMBL" id="FWWR01000011">
    <property type="protein sequence ID" value="SMB90365.1"/>
    <property type="molecule type" value="Genomic_DNA"/>
</dbReference>
<proteinExistence type="inferred from homology"/>
<dbReference type="OrthoDB" id="9806726at2"/>
<dbReference type="AlphaFoldDB" id="A0A1W1VAM1"/>
<dbReference type="STRING" id="573058.SAMN00017477_1617"/>
<dbReference type="Pfam" id="PF00005">
    <property type="entry name" value="ABC_tran"/>
    <property type="match status" value="1"/>
</dbReference>
<evidence type="ECO:0000256" key="1">
    <source>
        <dbReference type="ARBA" id="ARBA00005417"/>
    </source>
</evidence>
<dbReference type="PROSITE" id="PS50893">
    <property type="entry name" value="ABC_TRANSPORTER_2"/>
    <property type="match status" value="1"/>
</dbReference>
<accession>A0A1W1VAM1</accession>
<sequence>MNIIEIKNLSFSYGHDTVLDNLNLNIPSGGLNIILGENGSGKSTLLKLILGELRANSGNIDLFGEDISKFKNFEKIGYVPQIQVANQMAFPVTCLELVVLNLYRNFGKIKIPKEEQLKKARDILIKMGLEKQINMPLNELSGGLKQRAMIARALVNNPELLIMDEPTAGIDAKSKEQFIKILSAMQKDNMTILLVTHEMEFIEENLKEYNVFNLKGGALC</sequence>
<evidence type="ECO:0000313" key="7">
    <source>
        <dbReference type="Proteomes" id="UP000192368"/>
    </source>
</evidence>
<dbReference type="Gene3D" id="3.40.50.300">
    <property type="entry name" value="P-loop containing nucleotide triphosphate hydrolases"/>
    <property type="match status" value="1"/>
</dbReference>
<organism evidence="6 7">
    <name type="scientific">Peptoniphilus asaccharolyticus DSM 20463</name>
    <dbReference type="NCBI Taxonomy" id="573058"/>
    <lineage>
        <taxon>Bacteria</taxon>
        <taxon>Bacillati</taxon>
        <taxon>Bacillota</taxon>
        <taxon>Tissierellia</taxon>
        <taxon>Tissierellales</taxon>
        <taxon>Peptoniphilaceae</taxon>
        <taxon>Peptoniphilus</taxon>
    </lineage>
</organism>
<evidence type="ECO:0000313" key="6">
    <source>
        <dbReference type="EMBL" id="SMB90365.1"/>
    </source>
</evidence>
<keyword evidence="4 6" id="KW-0067">ATP-binding</keyword>
<dbReference type="InterPro" id="IPR027417">
    <property type="entry name" value="P-loop_NTPase"/>
</dbReference>
<evidence type="ECO:0000259" key="5">
    <source>
        <dbReference type="PROSITE" id="PS50893"/>
    </source>
</evidence>
<evidence type="ECO:0000256" key="4">
    <source>
        <dbReference type="ARBA" id="ARBA00022840"/>
    </source>
</evidence>
<protein>
    <submittedName>
        <fullName evidence="6">Zinc transport system ATP-binding protein</fullName>
    </submittedName>
</protein>
<dbReference type="SUPFAM" id="SSF52540">
    <property type="entry name" value="P-loop containing nucleoside triphosphate hydrolases"/>
    <property type="match status" value="1"/>
</dbReference>
<keyword evidence="7" id="KW-1185">Reference proteome</keyword>
<dbReference type="SMART" id="SM00382">
    <property type="entry name" value="AAA"/>
    <property type="match status" value="1"/>
</dbReference>
<dbReference type="PANTHER" id="PTHR42734:SF17">
    <property type="entry name" value="METAL TRANSPORT SYSTEM ATP-BINDING PROTEIN TM_0124-RELATED"/>
    <property type="match status" value="1"/>
</dbReference>
<evidence type="ECO:0000256" key="2">
    <source>
        <dbReference type="ARBA" id="ARBA00022448"/>
    </source>
</evidence>
<dbReference type="GO" id="GO:0005524">
    <property type="term" value="F:ATP binding"/>
    <property type="evidence" value="ECO:0007669"/>
    <property type="project" value="UniProtKB-KW"/>
</dbReference>
<dbReference type="InterPro" id="IPR003593">
    <property type="entry name" value="AAA+_ATPase"/>
</dbReference>
<reference evidence="7" key="1">
    <citation type="submission" date="2017-04" db="EMBL/GenBank/DDBJ databases">
        <authorList>
            <person name="Varghese N."/>
            <person name="Submissions S."/>
        </authorList>
    </citation>
    <scope>NUCLEOTIDE SEQUENCE [LARGE SCALE GENOMIC DNA]</scope>
    <source>
        <strain evidence="7">DSM 20463</strain>
    </source>
</reference>
<dbReference type="InterPro" id="IPR050153">
    <property type="entry name" value="Metal_Ion_Import_ABC"/>
</dbReference>
<dbReference type="PANTHER" id="PTHR42734">
    <property type="entry name" value="METAL TRANSPORT SYSTEM ATP-BINDING PROTEIN TM_0124-RELATED"/>
    <property type="match status" value="1"/>
</dbReference>
<evidence type="ECO:0000256" key="3">
    <source>
        <dbReference type="ARBA" id="ARBA00022741"/>
    </source>
</evidence>
<dbReference type="InterPro" id="IPR003439">
    <property type="entry name" value="ABC_transporter-like_ATP-bd"/>
</dbReference>
<dbReference type="Proteomes" id="UP000192368">
    <property type="component" value="Unassembled WGS sequence"/>
</dbReference>
<feature type="domain" description="ABC transporter" evidence="5">
    <location>
        <begin position="4"/>
        <end position="214"/>
    </location>
</feature>
<name>A0A1W1VAM1_PEPAS</name>
<gene>
    <name evidence="6" type="ORF">SAMN00017477_1617</name>
</gene>
<dbReference type="RefSeq" id="WP_084231181.1">
    <property type="nucleotide sequence ID" value="NZ_FWWR01000011.1"/>
</dbReference>